<evidence type="ECO:0000313" key="2">
    <source>
        <dbReference type="EMBL" id="CAJ1378427.1"/>
    </source>
</evidence>
<protein>
    <submittedName>
        <fullName evidence="2">Uncharacterized protein</fullName>
    </submittedName>
</protein>
<name>A0AA36I1C4_9DINO</name>
<reference evidence="2" key="1">
    <citation type="submission" date="2023-08" db="EMBL/GenBank/DDBJ databases">
        <authorList>
            <person name="Chen Y."/>
            <person name="Shah S."/>
            <person name="Dougan E. K."/>
            <person name="Thang M."/>
            <person name="Chan C."/>
        </authorList>
    </citation>
    <scope>NUCLEOTIDE SEQUENCE</scope>
</reference>
<keyword evidence="3" id="KW-1185">Reference proteome</keyword>
<feature type="transmembrane region" description="Helical" evidence="1">
    <location>
        <begin position="171"/>
        <end position="191"/>
    </location>
</feature>
<keyword evidence="1" id="KW-0472">Membrane</keyword>
<sequence length="240" mass="25934">MRVAREESRAWLPRANEPCSYTVSGGLVLWLLSLCCVGITLSSVIAVKNCKEHCGTGCMDAAGYDVACHGKGQACFDLCRLQRRSMTAEQDCIESSKCVDTAAAEYAKAKACEEAEKCAEQGFLGTGPGFLVMFAVASILPVASTVCMGLFKEAFRWDAATLKSMTFFDGCGRLIWILGAALTVYVAYLLIDTYSDTTRRGAAFLGTVASAFALAVNCCACGFMWIARWCMSSEYQPLPR</sequence>
<organism evidence="2 3">
    <name type="scientific">Effrenium voratum</name>
    <dbReference type="NCBI Taxonomy" id="2562239"/>
    <lineage>
        <taxon>Eukaryota</taxon>
        <taxon>Sar</taxon>
        <taxon>Alveolata</taxon>
        <taxon>Dinophyceae</taxon>
        <taxon>Suessiales</taxon>
        <taxon>Symbiodiniaceae</taxon>
        <taxon>Effrenium</taxon>
    </lineage>
</organism>
<dbReference type="Proteomes" id="UP001178507">
    <property type="component" value="Unassembled WGS sequence"/>
</dbReference>
<evidence type="ECO:0000256" key="1">
    <source>
        <dbReference type="SAM" id="Phobius"/>
    </source>
</evidence>
<proteinExistence type="predicted"/>
<feature type="transmembrane region" description="Helical" evidence="1">
    <location>
        <begin position="203"/>
        <end position="226"/>
    </location>
</feature>
<dbReference type="EMBL" id="CAUJNA010000542">
    <property type="protein sequence ID" value="CAJ1378427.1"/>
    <property type="molecule type" value="Genomic_DNA"/>
</dbReference>
<accession>A0AA36I1C4</accession>
<gene>
    <name evidence="2" type="ORF">EVOR1521_LOCUS6971</name>
</gene>
<keyword evidence="1" id="KW-1133">Transmembrane helix</keyword>
<comment type="caution">
    <text evidence="2">The sequence shown here is derived from an EMBL/GenBank/DDBJ whole genome shotgun (WGS) entry which is preliminary data.</text>
</comment>
<feature type="transmembrane region" description="Helical" evidence="1">
    <location>
        <begin position="21"/>
        <end position="47"/>
    </location>
</feature>
<keyword evidence="1" id="KW-0812">Transmembrane</keyword>
<dbReference type="AlphaFoldDB" id="A0AA36I1C4"/>
<evidence type="ECO:0000313" key="3">
    <source>
        <dbReference type="Proteomes" id="UP001178507"/>
    </source>
</evidence>
<feature type="transmembrane region" description="Helical" evidence="1">
    <location>
        <begin position="130"/>
        <end position="151"/>
    </location>
</feature>